<dbReference type="PANTHER" id="PTHR47197:SF3">
    <property type="entry name" value="DIHYDRO-HEME D1 DEHYDROGENASE"/>
    <property type="match status" value="1"/>
</dbReference>
<dbReference type="Gene3D" id="2.130.10.10">
    <property type="entry name" value="YVTN repeat-like/Quinoprotein amine dehydrogenase"/>
    <property type="match status" value="1"/>
</dbReference>
<dbReference type="Proteomes" id="UP000612893">
    <property type="component" value="Unassembled WGS sequence"/>
</dbReference>
<evidence type="ECO:0000313" key="1">
    <source>
        <dbReference type="EMBL" id="MBJ7600143.1"/>
    </source>
</evidence>
<dbReference type="RefSeq" id="WP_338203863.1">
    <property type="nucleotide sequence ID" value="NZ_JAEKNR010000188.1"/>
</dbReference>
<sequence length="303" mass="31120">MSNKSTSGLPAERDIGTTGALKINAAPCPDWALVAFGSLWVSGVEPGLARYDAATGQRIGGLSIQNVCLAMDSGFGSVWAASCTPGRPTLSRVDAKTGRLVATIELTQGAPARESSVGAGEGGIWLLSNGAPKHLIILDPNSNKVLGEVPVPVDAAAVRAGLGAVWVTTSSPGSLVRLDPRSGKVIATIPVGGGARFLALSTSAVWVMNQEDGTVSRVEPESNRVVATIRVSSSPIQGGDITASDDAVWVRVSDVLAARIHPPSNNVIDRVGPPKGSGSVAIADDSVWITAHDVTSLWRLPQG</sequence>
<name>A0A934KCY6_9BACT</name>
<evidence type="ECO:0008006" key="3">
    <source>
        <dbReference type="Google" id="ProtNLM"/>
    </source>
</evidence>
<keyword evidence="2" id="KW-1185">Reference proteome</keyword>
<accession>A0A934KCY6</accession>
<dbReference type="InterPro" id="IPR051200">
    <property type="entry name" value="Host-pathogen_enzymatic-act"/>
</dbReference>
<dbReference type="EMBL" id="JAEKNR010000188">
    <property type="protein sequence ID" value="MBJ7600143.1"/>
    <property type="molecule type" value="Genomic_DNA"/>
</dbReference>
<comment type="caution">
    <text evidence="1">The sequence shown here is derived from an EMBL/GenBank/DDBJ whole genome shotgun (WGS) entry which is preliminary data.</text>
</comment>
<reference evidence="1" key="1">
    <citation type="submission" date="2020-10" db="EMBL/GenBank/DDBJ databases">
        <title>Ca. Dormibacterota MAGs.</title>
        <authorList>
            <person name="Montgomery K."/>
        </authorList>
    </citation>
    <scope>NUCLEOTIDE SEQUENCE [LARGE SCALE GENOMIC DNA]</scope>
    <source>
        <strain evidence="1">SC8812_S17_10</strain>
    </source>
</reference>
<protein>
    <recommendedName>
        <fullName evidence="3">SMP-30/Gluconolactonase/LRE-like region domain-containing protein</fullName>
    </recommendedName>
</protein>
<dbReference type="InterPro" id="IPR011048">
    <property type="entry name" value="Haem_d1_sf"/>
</dbReference>
<organism evidence="1 2">
    <name type="scientific">Candidatus Nephthysia bennettiae</name>
    <dbReference type="NCBI Taxonomy" id="3127016"/>
    <lineage>
        <taxon>Bacteria</taxon>
        <taxon>Bacillati</taxon>
        <taxon>Candidatus Dormiibacterota</taxon>
        <taxon>Candidatus Dormibacteria</taxon>
        <taxon>Candidatus Dormibacterales</taxon>
        <taxon>Candidatus Dormibacteraceae</taxon>
        <taxon>Candidatus Nephthysia</taxon>
    </lineage>
</organism>
<dbReference type="InterPro" id="IPR015943">
    <property type="entry name" value="WD40/YVTN_repeat-like_dom_sf"/>
</dbReference>
<gene>
    <name evidence="1" type="ORF">JF922_18975</name>
</gene>
<dbReference type="SUPFAM" id="SSF51004">
    <property type="entry name" value="C-terminal (heme d1) domain of cytochrome cd1-nitrite reductase"/>
    <property type="match status" value="1"/>
</dbReference>
<dbReference type="PANTHER" id="PTHR47197">
    <property type="entry name" value="PROTEIN NIRF"/>
    <property type="match status" value="1"/>
</dbReference>
<evidence type="ECO:0000313" key="2">
    <source>
        <dbReference type="Proteomes" id="UP000612893"/>
    </source>
</evidence>
<proteinExistence type="predicted"/>
<dbReference type="AlphaFoldDB" id="A0A934KCY6"/>